<keyword evidence="2" id="KW-1185">Reference proteome</keyword>
<dbReference type="Pfam" id="PF05930">
    <property type="entry name" value="Phage_AlpA"/>
    <property type="match status" value="1"/>
</dbReference>
<dbReference type="InterPro" id="IPR010260">
    <property type="entry name" value="AlpA"/>
</dbReference>
<organism evidence="1 2">
    <name type="scientific">Stenotrophomonas hibiscicola</name>
    <dbReference type="NCBI Taxonomy" id="86189"/>
    <lineage>
        <taxon>Bacteria</taxon>
        <taxon>Pseudomonadati</taxon>
        <taxon>Pseudomonadota</taxon>
        <taxon>Gammaproteobacteria</taxon>
        <taxon>Lysobacterales</taxon>
        <taxon>Lysobacteraceae</taxon>
        <taxon>Stenotrophomonas</taxon>
        <taxon>Stenotrophomonas maltophilia group</taxon>
    </lineage>
</organism>
<dbReference type="InterPro" id="IPR052931">
    <property type="entry name" value="Prophage_regulatory_activator"/>
</dbReference>
<dbReference type="Gene3D" id="1.10.238.160">
    <property type="match status" value="1"/>
</dbReference>
<comment type="caution">
    <text evidence="1">The sequence shown here is derived from an EMBL/GenBank/DDBJ whole genome shotgun (WGS) entry which is preliminary data.</text>
</comment>
<dbReference type="PANTHER" id="PTHR36154">
    <property type="entry name" value="DNA-BINDING TRANSCRIPTIONAL ACTIVATOR ALPA"/>
    <property type="match status" value="1"/>
</dbReference>
<dbReference type="PANTHER" id="PTHR36154:SF1">
    <property type="entry name" value="DNA-BINDING TRANSCRIPTIONAL ACTIVATOR ALPA"/>
    <property type="match status" value="1"/>
</dbReference>
<dbReference type="Proteomes" id="UP001400166">
    <property type="component" value="Unassembled WGS sequence"/>
</dbReference>
<dbReference type="EMBL" id="JBDJOF010000014">
    <property type="protein sequence ID" value="MEN5389969.1"/>
    <property type="molecule type" value="Genomic_DNA"/>
</dbReference>
<proteinExistence type="predicted"/>
<evidence type="ECO:0000313" key="2">
    <source>
        <dbReference type="Proteomes" id="UP001400166"/>
    </source>
</evidence>
<protein>
    <submittedName>
        <fullName evidence="1">AlpA family transcriptional regulator</fullName>
    </submittedName>
</protein>
<sequence length="72" mass="7679">MASEPLVFIKMPEVKRRTGLGKTTIYDRISAGTFPAPVPLGGNAVGWIEAEVDAWQAARVAERNGIEPAKAA</sequence>
<reference evidence="1 2" key="1">
    <citation type="submission" date="2024-04" db="EMBL/GenBank/DDBJ databases">
        <title>WGS of bacteria from Torrens River.</title>
        <authorList>
            <person name="Wyrsch E.R."/>
            <person name="Drigo B."/>
        </authorList>
    </citation>
    <scope>NUCLEOTIDE SEQUENCE [LARGE SCALE GENOMIC DNA]</scope>
    <source>
        <strain evidence="1 2">TWI153</strain>
    </source>
</reference>
<accession>A0ABV0C6H0</accession>
<gene>
    <name evidence="1" type="ORF">ABE587_09075</name>
</gene>
<name>A0ABV0C6H0_9GAMM</name>
<dbReference type="RefSeq" id="WP_346469624.1">
    <property type="nucleotide sequence ID" value="NZ_JBDJOF010000014.1"/>
</dbReference>
<evidence type="ECO:0000313" key="1">
    <source>
        <dbReference type="EMBL" id="MEN5389969.1"/>
    </source>
</evidence>